<dbReference type="RefSeq" id="WP_338393433.1">
    <property type="nucleotide sequence ID" value="NZ_AP025314.1"/>
</dbReference>
<dbReference type="AlphaFoldDB" id="A0AAU9D5T0"/>
<keyword evidence="1" id="KW-1133">Transmembrane helix</keyword>
<dbReference type="InterPro" id="IPR014553">
    <property type="entry name" value="Aminopept"/>
</dbReference>
<evidence type="ECO:0000313" key="3">
    <source>
        <dbReference type="Proteomes" id="UP001348817"/>
    </source>
</evidence>
<dbReference type="EMBL" id="AP025314">
    <property type="protein sequence ID" value="BDD08156.1"/>
    <property type="molecule type" value="Genomic_DNA"/>
</dbReference>
<keyword evidence="1" id="KW-0812">Transmembrane</keyword>
<evidence type="ECO:0000313" key="2">
    <source>
        <dbReference type="EMBL" id="BDD08156.1"/>
    </source>
</evidence>
<gene>
    <name evidence="2" type="ORF">FUAX_05880</name>
</gene>
<sequence length="343" mass="39711">MLKKIGYGILAVLLVILAVNYKLIPYAWMQAKGQLSIVWDAEPISDFLSDPDYPEEKKEKLRLVEAAKRFAVDSLGLAKTGSYRKMYDEEKYGLRMWVLTACEPYALKPKRWKFPLLGSFGYKGFFNKDEAIKEGKALKAKGYDTGLRTAGAWSTLGWLDDPVMSNMLDDSDGDLAETIIHELTHATLYVPDSTVFNENLANFIGYQGAIRFLNVYYGPDSPQLTEYLNLRKDRKRFKSFVLRGAQGLDSLYKSFGTDMPTTEKAEKKDAYIDAFTKSIDTVNFANKKRYAAYFNKYKPNNTFFMSYRRYNARSREFDKIFKDRYHNDIRYFLDAMKERYPAL</sequence>
<evidence type="ECO:0000256" key="1">
    <source>
        <dbReference type="SAM" id="Phobius"/>
    </source>
</evidence>
<feature type="transmembrane region" description="Helical" evidence="1">
    <location>
        <begin position="7"/>
        <end position="28"/>
    </location>
</feature>
<reference evidence="2 3" key="1">
    <citation type="submission" date="2021-12" db="EMBL/GenBank/DDBJ databases">
        <title>Genome sequencing of bacteria with rrn-lacking chromosome and rrn-plasmid.</title>
        <authorList>
            <person name="Anda M."/>
            <person name="Iwasaki W."/>
        </authorList>
    </citation>
    <scope>NUCLEOTIDE SEQUENCE [LARGE SCALE GENOMIC DNA]</scope>
    <source>
        <strain evidence="2 3">DSM 100852</strain>
    </source>
</reference>
<keyword evidence="3" id="KW-1185">Reference proteome</keyword>
<protein>
    <recommendedName>
        <fullName evidence="4">Aminopeptidase</fullName>
    </recommendedName>
</protein>
<keyword evidence="1" id="KW-0472">Membrane</keyword>
<accession>A0AAU9D5T0</accession>
<dbReference type="Pfam" id="PF10023">
    <property type="entry name" value="Aminopep"/>
    <property type="match status" value="1"/>
</dbReference>
<dbReference type="KEGG" id="fax:FUAX_05880"/>
<evidence type="ECO:0008006" key="4">
    <source>
        <dbReference type="Google" id="ProtNLM"/>
    </source>
</evidence>
<proteinExistence type="predicted"/>
<dbReference type="Proteomes" id="UP001348817">
    <property type="component" value="Chromosome"/>
</dbReference>
<name>A0AAU9D5T0_9BACT</name>
<organism evidence="2 3">
    <name type="scientific">Fulvitalea axinellae</name>
    <dbReference type="NCBI Taxonomy" id="1182444"/>
    <lineage>
        <taxon>Bacteria</taxon>
        <taxon>Pseudomonadati</taxon>
        <taxon>Bacteroidota</taxon>
        <taxon>Cytophagia</taxon>
        <taxon>Cytophagales</taxon>
        <taxon>Persicobacteraceae</taxon>
        <taxon>Fulvitalea</taxon>
    </lineage>
</organism>